<dbReference type="PANTHER" id="PTHR44086:SF10">
    <property type="entry name" value="THIOSULFATE SULFURTRANSFERASE_RHODANESE-LIKE DOMAIN-CONTAINING PROTEIN 3"/>
    <property type="match status" value="1"/>
</dbReference>
<dbReference type="EMBL" id="AP018795">
    <property type="protein sequence ID" value="BBF65159.1"/>
    <property type="molecule type" value="Genomic_DNA"/>
</dbReference>
<dbReference type="Pfam" id="PF00581">
    <property type="entry name" value="Rhodanese"/>
    <property type="match status" value="1"/>
</dbReference>
<dbReference type="KEGG" id="afj:AFERRID_13770"/>
<sequence>MFKRLANAAIPFAFVGMLFGLSVSVASADDSGNQAAQQVLNARMEKFFADQKPFPYGTYQYTDRSLLLAISKDPSKYALIDIRTPTYHDFFCGVHSNKHVCTGRGWQRIYGYAQGHVPGARNIPYLNLPAAIKSNTIPKNKTVILMCPTGQLSNQTAGVLRMLGYDAYALRGGVNGWKKAGYPIVIGKEPGTMAQACHPWQTCWRQFQYDNPQAH</sequence>
<dbReference type="GO" id="GO:0004792">
    <property type="term" value="F:thiosulfate-cyanide sulfurtransferase activity"/>
    <property type="evidence" value="ECO:0007669"/>
    <property type="project" value="TreeGrafter"/>
</dbReference>
<dbReference type="PANTHER" id="PTHR44086">
    <property type="entry name" value="THIOSULFATE SULFURTRANSFERASE RDL2, MITOCHONDRIAL-RELATED"/>
    <property type="match status" value="1"/>
</dbReference>
<keyword evidence="2" id="KW-1185">Reference proteome</keyword>
<dbReference type="InterPro" id="IPR036873">
    <property type="entry name" value="Rhodanese-like_dom_sf"/>
</dbReference>
<dbReference type="SMART" id="SM00450">
    <property type="entry name" value="RHOD"/>
    <property type="match status" value="1"/>
</dbReference>
<dbReference type="Gene3D" id="3.40.250.10">
    <property type="entry name" value="Rhodanese-like domain"/>
    <property type="match status" value="1"/>
</dbReference>
<dbReference type="AlphaFoldDB" id="A0A2Z6II88"/>
<keyword evidence="1" id="KW-0808">Transferase</keyword>
<reference evidence="1 2" key="1">
    <citation type="journal article" date="2018" name="Microbiol. Resour. Announc.">
        <title>Complete Genome Sequence of Acidithiobacillus ferridurans JCM 18981.</title>
        <authorList>
            <person name="Miyauchi T."/>
            <person name="Kouzuma A."/>
            <person name="Abe T."/>
            <person name="Watanabe K."/>
        </authorList>
    </citation>
    <scope>NUCLEOTIDE SEQUENCE [LARGE SCALE GENOMIC DNA]</scope>
    <source>
        <strain evidence="2">ATCC 33020 / DSM 29468 / JCM 18981 / 11Fe</strain>
    </source>
</reference>
<dbReference type="Proteomes" id="UP000280188">
    <property type="component" value="Chromosome"/>
</dbReference>
<organism evidence="1 2">
    <name type="scientific">Acidithiobacillus ferridurans</name>
    <dbReference type="NCBI Taxonomy" id="1232575"/>
    <lineage>
        <taxon>Bacteria</taxon>
        <taxon>Pseudomonadati</taxon>
        <taxon>Pseudomonadota</taxon>
        <taxon>Acidithiobacillia</taxon>
        <taxon>Acidithiobacillales</taxon>
        <taxon>Acidithiobacillaceae</taxon>
        <taxon>Acidithiobacillus</taxon>
    </lineage>
</organism>
<protein>
    <submittedName>
        <fullName evidence="1">Thiosulfate sulfurtransferase GlpE</fullName>
    </submittedName>
</protein>
<dbReference type="InterPro" id="IPR001763">
    <property type="entry name" value="Rhodanese-like_dom"/>
</dbReference>
<name>A0A2Z6II88_ACIFI</name>
<dbReference type="CDD" id="cd00158">
    <property type="entry name" value="RHOD"/>
    <property type="match status" value="1"/>
</dbReference>
<accession>A0A2Z6II88</accession>
<dbReference type="RefSeq" id="WP_113526125.1">
    <property type="nucleotide sequence ID" value="NZ_AP018795.1"/>
</dbReference>
<proteinExistence type="predicted"/>
<evidence type="ECO:0000313" key="2">
    <source>
        <dbReference type="Proteomes" id="UP000280188"/>
    </source>
</evidence>
<evidence type="ECO:0000313" key="1">
    <source>
        <dbReference type="EMBL" id="BBF65159.1"/>
    </source>
</evidence>
<dbReference type="PROSITE" id="PS50206">
    <property type="entry name" value="RHODANESE_3"/>
    <property type="match status" value="1"/>
</dbReference>
<dbReference type="SUPFAM" id="SSF52821">
    <property type="entry name" value="Rhodanese/Cell cycle control phosphatase"/>
    <property type="match status" value="1"/>
</dbReference>
<gene>
    <name evidence="1" type="ORF">AFERRID_13770</name>
</gene>